<evidence type="ECO:0000313" key="2">
    <source>
        <dbReference type="EMBL" id="GFY37195.1"/>
    </source>
</evidence>
<accession>A0A8X6WM22</accession>
<evidence type="ECO:0000313" key="3">
    <source>
        <dbReference type="Proteomes" id="UP000886998"/>
    </source>
</evidence>
<feature type="region of interest" description="Disordered" evidence="1">
    <location>
        <begin position="67"/>
        <end position="121"/>
    </location>
</feature>
<sequence>MLSAYASALPKRVLQRGNLKREQSFDSLFWELKSNSPRYDFLPNLDNLKRQPMSLSTAGSVWDRTKGRLTGGILRPSDPLNMQPKPKLAKHKFITKQKSQRIDNSDSPAENQNETVTDQEQKCPAVADSTVCANYIILTEVHGSSS</sequence>
<feature type="compositionally biased region" description="Basic residues" evidence="1">
    <location>
        <begin position="87"/>
        <end position="99"/>
    </location>
</feature>
<dbReference type="Proteomes" id="UP000886998">
    <property type="component" value="Unassembled WGS sequence"/>
</dbReference>
<dbReference type="EMBL" id="BMAV01000178">
    <property type="protein sequence ID" value="GFY37195.1"/>
    <property type="molecule type" value="Genomic_DNA"/>
</dbReference>
<protein>
    <submittedName>
        <fullName evidence="2">Putative RNA-directed DNA polymerase from transposon X-element</fullName>
    </submittedName>
</protein>
<keyword evidence="2" id="KW-0695">RNA-directed DNA polymerase</keyword>
<keyword evidence="2" id="KW-0548">Nucleotidyltransferase</keyword>
<evidence type="ECO:0000256" key="1">
    <source>
        <dbReference type="SAM" id="MobiDB-lite"/>
    </source>
</evidence>
<name>A0A8X6WM22_9ARAC</name>
<dbReference type="GO" id="GO:0003964">
    <property type="term" value="F:RNA-directed DNA polymerase activity"/>
    <property type="evidence" value="ECO:0007669"/>
    <property type="project" value="UniProtKB-KW"/>
</dbReference>
<feature type="compositionally biased region" description="Polar residues" evidence="1">
    <location>
        <begin position="105"/>
        <end position="118"/>
    </location>
</feature>
<keyword evidence="2" id="KW-0808">Transferase</keyword>
<dbReference type="OrthoDB" id="9990676at2759"/>
<keyword evidence="3" id="KW-1185">Reference proteome</keyword>
<proteinExistence type="predicted"/>
<gene>
    <name evidence="2" type="primary">X-elementORF2_948</name>
    <name evidence="2" type="ORF">TNIN_300201</name>
</gene>
<comment type="caution">
    <text evidence="2">The sequence shown here is derived from an EMBL/GenBank/DDBJ whole genome shotgun (WGS) entry which is preliminary data.</text>
</comment>
<reference evidence="2" key="1">
    <citation type="submission" date="2020-08" db="EMBL/GenBank/DDBJ databases">
        <title>Multicomponent nature underlies the extraordinary mechanical properties of spider dragline silk.</title>
        <authorList>
            <person name="Kono N."/>
            <person name="Nakamura H."/>
            <person name="Mori M."/>
            <person name="Yoshida Y."/>
            <person name="Ohtoshi R."/>
            <person name="Malay A.D."/>
            <person name="Moran D.A.P."/>
            <person name="Tomita M."/>
            <person name="Numata K."/>
            <person name="Arakawa K."/>
        </authorList>
    </citation>
    <scope>NUCLEOTIDE SEQUENCE</scope>
</reference>
<dbReference type="AlphaFoldDB" id="A0A8X6WM22"/>
<organism evidence="2 3">
    <name type="scientific">Trichonephila inaurata madagascariensis</name>
    <dbReference type="NCBI Taxonomy" id="2747483"/>
    <lineage>
        <taxon>Eukaryota</taxon>
        <taxon>Metazoa</taxon>
        <taxon>Ecdysozoa</taxon>
        <taxon>Arthropoda</taxon>
        <taxon>Chelicerata</taxon>
        <taxon>Arachnida</taxon>
        <taxon>Araneae</taxon>
        <taxon>Araneomorphae</taxon>
        <taxon>Entelegynae</taxon>
        <taxon>Araneoidea</taxon>
        <taxon>Nephilidae</taxon>
        <taxon>Trichonephila</taxon>
        <taxon>Trichonephila inaurata</taxon>
    </lineage>
</organism>